<reference evidence="2 3" key="1">
    <citation type="journal article" date="2014" name="Acta Crystallogr. D">
        <title>Structure-based characterization and antifreeze properties of a hyperactive ice-binding protein from the Antarctic bacterium Flavobacterium frigoris PS1.</title>
        <authorList>
            <person name="Do H."/>
            <person name="Kim S.J."/>
            <person name="Kim H.J."/>
            <person name="Lee J.H."/>
        </authorList>
    </citation>
    <scope>NUCLEOTIDE SEQUENCE [LARGE SCALE GENOMIC DNA]</scope>
    <source>
        <strain evidence="2 3">PS1</strain>
    </source>
</reference>
<feature type="signal peptide" evidence="1">
    <location>
        <begin position="1"/>
        <end position="19"/>
    </location>
</feature>
<dbReference type="STRING" id="1086011.HJ01_02929"/>
<protein>
    <submittedName>
        <fullName evidence="2">Uncharacterized protein</fullName>
    </submittedName>
</protein>
<dbReference type="AlphaFoldDB" id="H7FUT1"/>
<dbReference type="RefSeq" id="WP_007139106.1">
    <property type="nucleotide sequence ID" value="NZ_AHKF01000021.1"/>
</dbReference>
<accession>H7FUT1</accession>
<keyword evidence="1" id="KW-0732">Signal</keyword>
<gene>
    <name evidence="2" type="ORF">HJ01_02929</name>
</gene>
<dbReference type="PATRIC" id="fig|1086011.3.peg.2869"/>
<dbReference type="OrthoDB" id="1376354at2"/>
<sequence length="143" mass="17029">MKKIIITLLFLFVSFNVKAQNQNIPFEDKVIKVKLVKSISYDACDKKDSKKNAVILEFDVLLPEDKKIFGDKIYAATICNDFPGEGVFDRTYDWDLQLYESKYYQWEILILNKDLFEKNINRKKYWVKDIRRKHTIYCGLAKQ</sequence>
<dbReference type="EMBL" id="AHKF01000021">
    <property type="protein sequence ID" value="EIA07770.1"/>
    <property type="molecule type" value="Genomic_DNA"/>
</dbReference>
<keyword evidence="3" id="KW-1185">Reference proteome</keyword>
<name>H7FUT1_FLAFP</name>
<dbReference type="Proteomes" id="UP000005566">
    <property type="component" value="Unassembled WGS sequence"/>
</dbReference>
<comment type="caution">
    <text evidence="2">The sequence shown here is derived from an EMBL/GenBank/DDBJ whole genome shotgun (WGS) entry which is preliminary data.</text>
</comment>
<organism evidence="2 3">
    <name type="scientific">Flavobacterium frigoris (strain PS1)</name>
    <dbReference type="NCBI Taxonomy" id="1086011"/>
    <lineage>
        <taxon>Bacteria</taxon>
        <taxon>Pseudomonadati</taxon>
        <taxon>Bacteroidota</taxon>
        <taxon>Flavobacteriia</taxon>
        <taxon>Flavobacteriales</taxon>
        <taxon>Flavobacteriaceae</taxon>
        <taxon>Flavobacterium</taxon>
    </lineage>
</organism>
<feature type="chain" id="PRO_5003610052" evidence="1">
    <location>
        <begin position="20"/>
        <end position="143"/>
    </location>
</feature>
<evidence type="ECO:0000256" key="1">
    <source>
        <dbReference type="SAM" id="SignalP"/>
    </source>
</evidence>
<evidence type="ECO:0000313" key="2">
    <source>
        <dbReference type="EMBL" id="EIA07770.1"/>
    </source>
</evidence>
<evidence type="ECO:0000313" key="3">
    <source>
        <dbReference type="Proteomes" id="UP000005566"/>
    </source>
</evidence>
<proteinExistence type="predicted"/>